<proteinExistence type="inferred from homology"/>
<name>A0ABT5QAF0_9PSED</name>
<dbReference type="Gene3D" id="3.10.20.410">
    <property type="match status" value="1"/>
</dbReference>
<dbReference type="Gene3D" id="2.60.40.2610">
    <property type="entry name" value="Outer membrane usher protein FimD, plug domain"/>
    <property type="match status" value="1"/>
</dbReference>
<keyword evidence="3 10" id="KW-0813">Transport</keyword>
<evidence type="ECO:0000256" key="1">
    <source>
        <dbReference type="ARBA" id="ARBA00004571"/>
    </source>
</evidence>
<evidence type="ECO:0000256" key="5">
    <source>
        <dbReference type="ARBA" id="ARBA00022558"/>
    </source>
</evidence>
<dbReference type="Pfam" id="PF00577">
    <property type="entry name" value="Usher"/>
    <property type="match status" value="1"/>
</dbReference>
<evidence type="ECO:0000313" key="14">
    <source>
        <dbReference type="Proteomes" id="UP001217610"/>
    </source>
</evidence>
<accession>A0ABT5QAF0</accession>
<protein>
    <submittedName>
        <fullName evidence="13">Fimbrial biogenesis outer membrane usher protein</fullName>
    </submittedName>
</protein>
<evidence type="ECO:0000256" key="10">
    <source>
        <dbReference type="RuleBase" id="RU003884"/>
    </source>
</evidence>
<dbReference type="InterPro" id="IPR025885">
    <property type="entry name" value="PapC_N"/>
</dbReference>
<reference evidence="13 14" key="1">
    <citation type="submission" date="2022-05" db="EMBL/GenBank/DDBJ databases">
        <title>Novel Pseudomonas spp. Isolated from a Rainbow Trout Aquaculture Facility.</title>
        <authorList>
            <person name="Testerman T."/>
            <person name="Graf J."/>
        </authorList>
    </citation>
    <scope>NUCLEOTIDE SEQUENCE [LARGE SCALE GENOMIC DNA]</scope>
    <source>
        <strain evidence="13 14">ID357</strain>
    </source>
</reference>
<dbReference type="InterPro" id="IPR000015">
    <property type="entry name" value="Fimb_usher"/>
</dbReference>
<evidence type="ECO:0000256" key="3">
    <source>
        <dbReference type="ARBA" id="ARBA00022448"/>
    </source>
</evidence>
<dbReference type="Pfam" id="PF13953">
    <property type="entry name" value="PapC_C"/>
    <property type="match status" value="1"/>
</dbReference>
<dbReference type="InterPro" id="IPR025949">
    <property type="entry name" value="PapC-like_C"/>
</dbReference>
<comment type="subcellular location">
    <subcellularLocation>
        <location evidence="1 10">Cell outer membrane</location>
        <topology evidence="1 10">Multi-pass membrane protein</topology>
    </subcellularLocation>
</comment>
<evidence type="ECO:0000256" key="2">
    <source>
        <dbReference type="ARBA" id="ARBA00008064"/>
    </source>
</evidence>
<dbReference type="PANTHER" id="PTHR30451">
    <property type="entry name" value="OUTER MEMBRANE USHER PROTEIN"/>
    <property type="match status" value="1"/>
</dbReference>
<dbReference type="InterPro" id="IPR043142">
    <property type="entry name" value="PapC-like_C_sf"/>
</dbReference>
<dbReference type="SUPFAM" id="SSF141729">
    <property type="entry name" value="FimD N-terminal domain-like"/>
    <property type="match status" value="1"/>
</dbReference>
<comment type="similarity">
    <text evidence="2 10">Belongs to the fimbrial export usher family.</text>
</comment>
<keyword evidence="7" id="KW-0732">Signal</keyword>
<gene>
    <name evidence="13" type="ORF">M5G25_23120</name>
</gene>
<keyword evidence="6 10" id="KW-0812">Transmembrane</keyword>
<evidence type="ECO:0000313" key="13">
    <source>
        <dbReference type="EMBL" id="MDD1151182.1"/>
    </source>
</evidence>
<dbReference type="Gene3D" id="2.60.40.3110">
    <property type="match status" value="1"/>
</dbReference>
<keyword evidence="9 10" id="KW-0998">Cell outer membrane</keyword>
<dbReference type="Gene3D" id="2.60.40.2070">
    <property type="match status" value="1"/>
</dbReference>
<keyword evidence="4" id="KW-1134">Transmembrane beta strand</keyword>
<dbReference type="EMBL" id="JAMDGR010000019">
    <property type="protein sequence ID" value="MDD1151182.1"/>
    <property type="molecule type" value="Genomic_DNA"/>
</dbReference>
<sequence length="802" mass="87054">MPSQAFGSGFFHGGSQPADLELLLAGSSVLPGQYLVDVYVNGNLNSRREVDFRINAKGDDVEPCLAPSMLREWGVDPSALSEAGPREPGSGSTCSRLAELIEGAQVRFDVAHLRLDFSVPQAYMLVGAQGYVDPSLWDEGVNAAFSSYQLNLRRSENSKLYNNASYLGLQNGINLGGWRLRNESSLTAGSGQPTEFTSNRTFAEHDVTALKAQLSLGELYSRSSLFDSVRFRGVQLVSDDAMLADSERGYAPVIRGVAQTNATVEVHQNGYLLYSTSVPPGPFVLSDIYPSGSNGDLEVTIIEADGRRLVTRQAFGNLPVMLRKGRLTFSNSAGQLRSNDSQPVAPAFLSSTLGYGLSDNLTGLLGVQAAQDFHAMSLGLGRNTLIGAVSLDVTQSSSRSREERRQGQSVRVLYAKTFANTDTDFMLAAYRYSTEGYRTLSDHVQALGQGSEMQQIQSRSRARLDLTVQQRLGHQRQFGSLYLTASDQRYWNTRNRSQSLSTGYNNYWQRLTYDLGLTHTRNTGLSDGKSDSQLTLSLSFPLGQDVRSARSTLRSTRERNGQHSTQAGLVGYLDEATYYALQGGTDSQGGSSGFASVSTETATGRYDLGYGQGRDYRNLSLGASGSLVAHAGGVNFGRQVGESFALIQVPDTPGVGVANQLGVRTGNNGYAIVPNVQPYRLNWISLDSSEQGADVELENAVQQLVPRRGAVVLSRYQVQLGRRIQFQLYQADGSPIGFGASVESAQGIRLAMSDPYGKALALLNQDQGVLTIKWGKQSCTAHYQLAPRNKDLNYENAVLKCD</sequence>
<comment type="caution">
    <text evidence="13">The sequence shown here is derived from an EMBL/GenBank/DDBJ whole genome shotgun (WGS) entry which is preliminary data.</text>
</comment>
<dbReference type="InterPro" id="IPR037224">
    <property type="entry name" value="PapC_N_sf"/>
</dbReference>
<dbReference type="PROSITE" id="PS01151">
    <property type="entry name" value="FIMBRIAL_USHER"/>
    <property type="match status" value="1"/>
</dbReference>
<evidence type="ECO:0000256" key="6">
    <source>
        <dbReference type="ARBA" id="ARBA00022692"/>
    </source>
</evidence>
<dbReference type="Pfam" id="PF13954">
    <property type="entry name" value="PapC_N"/>
    <property type="match status" value="1"/>
</dbReference>
<evidence type="ECO:0000256" key="9">
    <source>
        <dbReference type="ARBA" id="ARBA00023237"/>
    </source>
</evidence>
<evidence type="ECO:0000256" key="8">
    <source>
        <dbReference type="ARBA" id="ARBA00023136"/>
    </source>
</evidence>
<evidence type="ECO:0000256" key="7">
    <source>
        <dbReference type="ARBA" id="ARBA00022729"/>
    </source>
</evidence>
<feature type="domain" description="PapC N-terminal" evidence="12">
    <location>
        <begin position="6"/>
        <end position="151"/>
    </location>
</feature>
<keyword evidence="5 10" id="KW-1029">Fimbrium biogenesis</keyword>
<keyword evidence="8 10" id="KW-0472">Membrane</keyword>
<evidence type="ECO:0000256" key="4">
    <source>
        <dbReference type="ARBA" id="ARBA00022452"/>
    </source>
</evidence>
<evidence type="ECO:0000259" key="12">
    <source>
        <dbReference type="Pfam" id="PF13954"/>
    </source>
</evidence>
<dbReference type="Proteomes" id="UP001217610">
    <property type="component" value="Unassembled WGS sequence"/>
</dbReference>
<keyword evidence="14" id="KW-1185">Reference proteome</keyword>
<evidence type="ECO:0000259" key="11">
    <source>
        <dbReference type="Pfam" id="PF13953"/>
    </source>
</evidence>
<dbReference type="PANTHER" id="PTHR30451:SF21">
    <property type="entry name" value="FIMBRIAL USHER DOMAIN-CONTAINING PROTEIN YDET-RELATED"/>
    <property type="match status" value="1"/>
</dbReference>
<organism evidence="13 14">
    <name type="scientific">Pseudomonas idahonensis</name>
    <dbReference type="NCBI Taxonomy" id="2942628"/>
    <lineage>
        <taxon>Bacteria</taxon>
        <taxon>Pseudomonadati</taxon>
        <taxon>Pseudomonadota</taxon>
        <taxon>Gammaproteobacteria</taxon>
        <taxon>Pseudomonadales</taxon>
        <taxon>Pseudomonadaceae</taxon>
        <taxon>Pseudomonas</taxon>
    </lineage>
</organism>
<dbReference type="InterPro" id="IPR042186">
    <property type="entry name" value="FimD_plug_dom"/>
</dbReference>
<feature type="domain" description="PapC-like C-terminal" evidence="11">
    <location>
        <begin position="726"/>
        <end position="786"/>
    </location>
</feature>
<dbReference type="InterPro" id="IPR018030">
    <property type="entry name" value="Fimbrial_membr_usher_CS"/>
</dbReference>